<keyword evidence="6" id="KW-0347">Helicase</keyword>
<dbReference type="SMART" id="SM00487">
    <property type="entry name" value="DEXDc"/>
    <property type="match status" value="1"/>
</dbReference>
<feature type="domain" description="Helicase ATP-binding" evidence="4">
    <location>
        <begin position="598"/>
        <end position="755"/>
    </location>
</feature>
<feature type="domain" description="Helicase C-terminal" evidence="5">
    <location>
        <begin position="867"/>
        <end position="1025"/>
    </location>
</feature>
<dbReference type="PROSITE" id="PS51192">
    <property type="entry name" value="HELICASE_ATP_BIND_1"/>
    <property type="match status" value="1"/>
</dbReference>
<evidence type="ECO:0000259" key="5">
    <source>
        <dbReference type="PROSITE" id="PS51194"/>
    </source>
</evidence>
<dbReference type="Proteomes" id="UP001549055">
    <property type="component" value="Unassembled WGS sequence"/>
</dbReference>
<keyword evidence="2" id="KW-0863">Zinc-finger</keyword>
<keyword evidence="2" id="KW-0862">Zinc</keyword>
<evidence type="ECO:0000256" key="1">
    <source>
        <dbReference type="ARBA" id="ARBA00022801"/>
    </source>
</evidence>
<keyword evidence="1" id="KW-0378">Hydrolase</keyword>
<dbReference type="InterPro" id="IPR014001">
    <property type="entry name" value="Helicase_ATP-bd"/>
</dbReference>
<evidence type="ECO:0000313" key="6">
    <source>
        <dbReference type="EMBL" id="MET3644568.1"/>
    </source>
</evidence>
<proteinExistence type="predicted"/>
<dbReference type="PANTHER" id="PTHR10799">
    <property type="entry name" value="SNF2/RAD54 HELICASE FAMILY"/>
    <property type="match status" value="1"/>
</dbReference>
<dbReference type="Pfam" id="PF00176">
    <property type="entry name" value="SNF2-rel_dom"/>
    <property type="match status" value="1"/>
</dbReference>
<dbReference type="InterPro" id="IPR013663">
    <property type="entry name" value="Helicase_SWF/SNF/SWI_bac"/>
</dbReference>
<dbReference type="InterPro" id="IPR007527">
    <property type="entry name" value="Znf_SWIM"/>
</dbReference>
<dbReference type="InterPro" id="IPR049730">
    <property type="entry name" value="SNF2/RAD54-like_C"/>
</dbReference>
<dbReference type="SUPFAM" id="SSF52540">
    <property type="entry name" value="P-loop containing nucleoside triphosphate hydrolases"/>
    <property type="match status" value="2"/>
</dbReference>
<dbReference type="Pfam" id="PF08455">
    <property type="entry name" value="SNF2_assoc"/>
    <property type="match status" value="1"/>
</dbReference>
<dbReference type="Gene3D" id="3.40.50.10810">
    <property type="entry name" value="Tandem AAA-ATPase domain"/>
    <property type="match status" value="1"/>
</dbReference>
<dbReference type="Pfam" id="PF00271">
    <property type="entry name" value="Helicase_C"/>
    <property type="match status" value="1"/>
</dbReference>
<dbReference type="InterPro" id="IPR000330">
    <property type="entry name" value="SNF2_N"/>
</dbReference>
<evidence type="ECO:0000256" key="2">
    <source>
        <dbReference type="PROSITE-ProRule" id="PRU00325"/>
    </source>
</evidence>
<dbReference type="Gene3D" id="3.40.50.300">
    <property type="entry name" value="P-loop containing nucleotide triphosphate hydrolases"/>
    <property type="match status" value="1"/>
</dbReference>
<keyword evidence="6" id="KW-0067">ATP-binding</keyword>
<sequence>MARMMPGRVRQEGIELYEAGKLSVEKSADSCLFFKVDAEDFCYALDEEKISCSCDLFAQRAYCPHLAAVEYYLKNDADGKETIETLSRDEAKEEERERRTYFGGLFLDKVLPGDETLEVRYQLSVEGQLLLYDQNIDWTLKISRLTDSRSYIIRDIGAFLKIVKKGSLYQIGKNYYEKLSYAVFDDASQGLLDFLWRIIPEKSVFESEVFAHFGRHLRLPLAFFEDGLDLLQQLASFEFHCDDEKYDTLRLVDFDARANLYRFSVEVDTQVIELKIEEKPKRELLSGRYFLVGNCLYQVDAQQDTLLKTVKDILSKDEQGHKTVQVDFQDRDKLALSLLEFKKIGTVSAPKRFEIQDFQPQFRLDKGEDNQLLLQLSLAFPNCQVSSQEELQELAFAYHYQHLQGVYRFLDHAGFRGQFKRQRTGLSSQDWYQFFVQTLPAMKRFGQVDLSDDLRDILVEEATSIQVDRSGSLLDVSFDFAGIEADEVEDALEALMSAQAYFTSRTGRLLVFDDELKRVSQTLTFLRATSSGQGSMTLSSLASYQLADAFSGQDHISFTESFRTMAYELAHPEAVELPALPIQANLRDYQQLGVHWLSTLDKYGFGGILADDMGLGKTLQSIAFIASHTTKDSRVLILAPSSLIYNWQEECHKFAPQLDVAVIYGNKAERERLLEEDHQVVVTSYASFRQDVALYKAQSYDYLFLDEAQVMKNSQTKIAQQLREFEVGNCFALSGTPIENNLNEIWSIFQIVLPGLLPAKLAFGKLAAEDVARIIRPFILRRKKEDVLEELPDLIEVNVLNELSDDQKVIYLAQLRQIQARVASASEAEINRQKIEILSGITRLRQICDTPKLFMDDFDGESGKLENLKELLIQLKEGNHRVLIFSQFKQMLDIIEKELDHLGLSSYKLTGSTPTHLRQEMTTAFNTGSRDAFLISLKAGGVGLNLTGADTVILIDLWWNPAAEQQAISRAHRMGQTETVEFYRMITRGTIEEKIQELQENKKNLVTTVLDGNESRASLTVDDIREILGLS</sequence>
<dbReference type="InterPro" id="IPR001650">
    <property type="entry name" value="Helicase_C-like"/>
</dbReference>
<dbReference type="InterPro" id="IPR027417">
    <property type="entry name" value="P-loop_NTPase"/>
</dbReference>
<dbReference type="EMBL" id="JBEPMK010000004">
    <property type="protein sequence ID" value="MET3644568.1"/>
    <property type="molecule type" value="Genomic_DNA"/>
</dbReference>
<feature type="domain" description="SWIM-type" evidence="3">
    <location>
        <begin position="43"/>
        <end position="74"/>
    </location>
</feature>
<dbReference type="GO" id="GO:0004386">
    <property type="term" value="F:helicase activity"/>
    <property type="evidence" value="ECO:0007669"/>
    <property type="project" value="UniProtKB-KW"/>
</dbReference>
<gene>
    <name evidence="6" type="ORF">ABID27_001195</name>
</gene>
<keyword evidence="2" id="KW-0479">Metal-binding</keyword>
<dbReference type="Pfam" id="PF04434">
    <property type="entry name" value="SWIM"/>
    <property type="match status" value="1"/>
</dbReference>
<name>A0ABV2JP01_9STRE</name>
<keyword evidence="6" id="KW-0547">Nucleotide-binding</keyword>
<organism evidence="6 7">
    <name type="scientific">Streptococcus gallinaceus</name>
    <dbReference type="NCBI Taxonomy" id="165758"/>
    <lineage>
        <taxon>Bacteria</taxon>
        <taxon>Bacillati</taxon>
        <taxon>Bacillota</taxon>
        <taxon>Bacilli</taxon>
        <taxon>Lactobacillales</taxon>
        <taxon>Streptococcaceae</taxon>
        <taxon>Streptococcus</taxon>
    </lineage>
</organism>
<dbReference type="CDD" id="cd18793">
    <property type="entry name" value="SF2_C_SNF"/>
    <property type="match status" value="1"/>
</dbReference>
<evidence type="ECO:0000259" key="3">
    <source>
        <dbReference type="PROSITE" id="PS50966"/>
    </source>
</evidence>
<evidence type="ECO:0000313" key="7">
    <source>
        <dbReference type="Proteomes" id="UP001549055"/>
    </source>
</evidence>
<dbReference type="PROSITE" id="PS50966">
    <property type="entry name" value="ZF_SWIM"/>
    <property type="match status" value="1"/>
</dbReference>
<dbReference type="InterPro" id="IPR038718">
    <property type="entry name" value="SNF2-like_sf"/>
</dbReference>
<protein>
    <submittedName>
        <fullName evidence="6">SNF2 family DNA or RNA helicase</fullName>
    </submittedName>
</protein>
<comment type="caution">
    <text evidence="6">The sequence shown here is derived from an EMBL/GenBank/DDBJ whole genome shotgun (WGS) entry which is preliminary data.</text>
</comment>
<dbReference type="PROSITE" id="PS51194">
    <property type="entry name" value="HELICASE_CTER"/>
    <property type="match status" value="1"/>
</dbReference>
<evidence type="ECO:0000259" key="4">
    <source>
        <dbReference type="PROSITE" id="PS51192"/>
    </source>
</evidence>
<accession>A0ABV2JP01</accession>
<reference evidence="6 7" key="1">
    <citation type="submission" date="2024-06" db="EMBL/GenBank/DDBJ databases">
        <title>Genomic Encyclopedia of Type Strains, Phase IV (KMG-IV): sequencing the most valuable type-strain genomes for metagenomic binning, comparative biology and taxonomic classification.</title>
        <authorList>
            <person name="Goeker M."/>
        </authorList>
    </citation>
    <scope>NUCLEOTIDE SEQUENCE [LARGE SCALE GENOMIC DNA]</scope>
    <source>
        <strain evidence="6 7">DSM 15349</strain>
    </source>
</reference>
<keyword evidence="7" id="KW-1185">Reference proteome</keyword>
<dbReference type="SMART" id="SM00490">
    <property type="entry name" value="HELICc"/>
    <property type="match status" value="1"/>
</dbReference>
<dbReference type="RefSeq" id="WP_354280944.1">
    <property type="nucleotide sequence ID" value="NZ_JBEPMK010000004.1"/>
</dbReference>